<gene>
    <name evidence="7" type="ORF">DNH61_10635</name>
</gene>
<evidence type="ECO:0000256" key="2">
    <source>
        <dbReference type="ARBA" id="ARBA00022801"/>
    </source>
</evidence>
<dbReference type="CDD" id="cd11316">
    <property type="entry name" value="AmyAc_bac2_AmyA"/>
    <property type="match status" value="1"/>
</dbReference>
<dbReference type="InterPro" id="IPR056300">
    <property type="entry name" value="SusG-like_C"/>
</dbReference>
<dbReference type="AlphaFoldDB" id="A0A2W1LLQ5"/>
<feature type="signal peptide" evidence="5">
    <location>
        <begin position="1"/>
        <end position="24"/>
    </location>
</feature>
<keyword evidence="3" id="KW-0326">Glycosidase</keyword>
<dbReference type="SUPFAM" id="SSF51011">
    <property type="entry name" value="Glycosyl hydrolase domain"/>
    <property type="match status" value="1"/>
</dbReference>
<evidence type="ECO:0000259" key="6">
    <source>
        <dbReference type="SMART" id="SM00642"/>
    </source>
</evidence>
<sequence length="557" mass="61433">MTAACVFAAAIVLLMLLLQGCNNAVPGKQDTGKQKEQKEQKESVQQENTGPKPVGGDVQSSEVFYEIFVRSFYDSDGDGIGDLQGVIQKLDYLNDGDPSTTDDLGISGIWLMPIQPSPSYHGYDVTDYYEINPEYGTLDDFKELTAEAHKRGISIIMDLVVNHTSTEHPWFLDALASEESPYRDWYVWANAADEDGHDLSETSATGGKAWHNRGGSHYLGVFWEGMPDLNFDQPEVRQEMIKAGRFWLEAGADGFRLDAAKHIYDDLQSTGGKPEITDMNVAWWQEFRAGLEEGGHNPYLVGEIWDNSPVVIAPYLNKAFDSGFNFSLGEQLLAAAKSGSSSSAVTTLSRILGLYADSSGGAFIDAPFLTNHDLNRVMSVLEGDVNKAKMAASLLLTMPGRPFIYYGEEIGMSGSKPDEHIREPMVWYEDPSGGEGQPTWQSRMYNEGGSVSVEAQMNDEDSLFAHYRKLIHLRAADAVLRTGTIDSYSSPDSRVMTYVRELDADKRLVLNNLSADEIVIELDPAEEWGELAFSSVDGASLKDGKLKLPAYSTMVLK</sequence>
<dbReference type="Pfam" id="PF23915">
    <property type="entry name" value="SusG_C"/>
    <property type="match status" value="1"/>
</dbReference>
<keyword evidence="2" id="KW-0378">Hydrolase</keyword>
<organism evidence="7 8">
    <name type="scientific">Paenibacillus sambharensis</name>
    <dbReference type="NCBI Taxonomy" id="1803190"/>
    <lineage>
        <taxon>Bacteria</taxon>
        <taxon>Bacillati</taxon>
        <taxon>Bacillota</taxon>
        <taxon>Bacilli</taxon>
        <taxon>Bacillales</taxon>
        <taxon>Paenibacillaceae</taxon>
        <taxon>Paenibacillus</taxon>
    </lineage>
</organism>
<feature type="compositionally biased region" description="Basic and acidic residues" evidence="4">
    <location>
        <begin position="30"/>
        <end position="44"/>
    </location>
</feature>
<dbReference type="PANTHER" id="PTHR10357">
    <property type="entry name" value="ALPHA-AMYLASE FAMILY MEMBER"/>
    <property type="match status" value="1"/>
</dbReference>
<dbReference type="InterPro" id="IPR006047">
    <property type="entry name" value="GH13_cat_dom"/>
</dbReference>
<dbReference type="EMBL" id="QKRB01000043">
    <property type="protein sequence ID" value="PZD95892.1"/>
    <property type="molecule type" value="Genomic_DNA"/>
</dbReference>
<dbReference type="InterPro" id="IPR013780">
    <property type="entry name" value="Glyco_hydro_b"/>
</dbReference>
<dbReference type="Gene3D" id="2.60.40.1180">
    <property type="entry name" value="Golgi alpha-mannosidase II"/>
    <property type="match status" value="1"/>
</dbReference>
<dbReference type="SMART" id="SM00642">
    <property type="entry name" value="Aamy"/>
    <property type="match status" value="1"/>
</dbReference>
<comment type="similarity">
    <text evidence="1">Belongs to the glycosyl hydrolase 13 family.</text>
</comment>
<evidence type="ECO:0000256" key="4">
    <source>
        <dbReference type="SAM" id="MobiDB-lite"/>
    </source>
</evidence>
<dbReference type="GO" id="GO:0009313">
    <property type="term" value="P:oligosaccharide catabolic process"/>
    <property type="evidence" value="ECO:0007669"/>
    <property type="project" value="TreeGrafter"/>
</dbReference>
<reference evidence="7 8" key="1">
    <citation type="submission" date="2018-06" db="EMBL/GenBank/DDBJ databases">
        <title>Paenibacillus imtechensis sp. nov.</title>
        <authorList>
            <person name="Pinnaka A.K."/>
            <person name="Singh H."/>
            <person name="Kaur M."/>
        </authorList>
    </citation>
    <scope>NUCLEOTIDE SEQUENCE [LARGE SCALE GENOMIC DNA]</scope>
    <source>
        <strain evidence="7 8">SMB1</strain>
    </source>
</reference>
<protein>
    <submittedName>
        <fullName evidence="7">Alpha-amylase</fullName>
    </submittedName>
</protein>
<evidence type="ECO:0000313" key="8">
    <source>
        <dbReference type="Proteomes" id="UP000249522"/>
    </source>
</evidence>
<dbReference type="PANTHER" id="PTHR10357:SF179">
    <property type="entry name" value="NEUTRAL AND BASIC AMINO ACID TRANSPORT PROTEIN RBAT"/>
    <property type="match status" value="1"/>
</dbReference>
<comment type="caution">
    <text evidence="7">The sequence shown here is derived from an EMBL/GenBank/DDBJ whole genome shotgun (WGS) entry which is preliminary data.</text>
</comment>
<keyword evidence="5" id="KW-0732">Signal</keyword>
<keyword evidence="8" id="KW-1185">Reference proteome</keyword>
<evidence type="ECO:0000256" key="1">
    <source>
        <dbReference type="ARBA" id="ARBA00008061"/>
    </source>
</evidence>
<proteinExistence type="inferred from homology"/>
<dbReference type="Gene3D" id="3.90.400.10">
    <property type="entry name" value="Oligo-1,6-glucosidase, Domain 2"/>
    <property type="match status" value="1"/>
</dbReference>
<name>A0A2W1LLQ5_9BACL</name>
<dbReference type="SUPFAM" id="SSF51445">
    <property type="entry name" value="(Trans)glycosidases"/>
    <property type="match status" value="1"/>
</dbReference>
<dbReference type="GO" id="GO:0004556">
    <property type="term" value="F:alpha-amylase activity"/>
    <property type="evidence" value="ECO:0007669"/>
    <property type="project" value="TreeGrafter"/>
</dbReference>
<evidence type="ECO:0000313" key="7">
    <source>
        <dbReference type="EMBL" id="PZD95892.1"/>
    </source>
</evidence>
<evidence type="ECO:0000256" key="3">
    <source>
        <dbReference type="ARBA" id="ARBA00023295"/>
    </source>
</evidence>
<feature type="domain" description="Glycosyl hydrolase family 13 catalytic" evidence="6">
    <location>
        <begin position="66"/>
        <end position="474"/>
    </location>
</feature>
<feature type="chain" id="PRO_5015896773" evidence="5">
    <location>
        <begin position="25"/>
        <end position="557"/>
    </location>
</feature>
<dbReference type="Gene3D" id="3.20.20.80">
    <property type="entry name" value="Glycosidases"/>
    <property type="match status" value="1"/>
</dbReference>
<dbReference type="Proteomes" id="UP000249522">
    <property type="component" value="Unassembled WGS sequence"/>
</dbReference>
<dbReference type="OrthoDB" id="9805159at2"/>
<feature type="region of interest" description="Disordered" evidence="4">
    <location>
        <begin position="27"/>
        <end position="58"/>
    </location>
</feature>
<accession>A0A2W1LLQ5</accession>
<dbReference type="InterPro" id="IPR045857">
    <property type="entry name" value="O16G_dom_2"/>
</dbReference>
<evidence type="ECO:0000256" key="5">
    <source>
        <dbReference type="SAM" id="SignalP"/>
    </source>
</evidence>
<dbReference type="InterPro" id="IPR017853">
    <property type="entry name" value="GH"/>
</dbReference>
<dbReference type="Pfam" id="PF00128">
    <property type="entry name" value="Alpha-amylase"/>
    <property type="match status" value="1"/>
</dbReference>